<evidence type="ECO:0000313" key="3">
    <source>
        <dbReference type="EMBL" id="EFC05361.1"/>
    </source>
</evidence>
<dbReference type="InterPro" id="IPR051910">
    <property type="entry name" value="ComF/GntX_DNA_util-trans"/>
</dbReference>
<dbReference type="EMBL" id="ADFR01000015">
    <property type="protein sequence ID" value="EFC05361.1"/>
    <property type="molecule type" value="Genomic_DNA"/>
</dbReference>
<comment type="caution">
    <text evidence="3">The sequence shown here is derived from an EMBL/GenBank/DDBJ whole genome shotgun (WGS) entry which is preliminary data.</text>
</comment>
<dbReference type="PANTHER" id="PTHR47505:SF1">
    <property type="entry name" value="DNA UTILIZATION PROTEIN YHGH"/>
    <property type="match status" value="1"/>
</dbReference>
<evidence type="ECO:0000313" key="4">
    <source>
        <dbReference type="Proteomes" id="UP000005017"/>
    </source>
</evidence>
<dbReference type="STRING" id="679192.HMPREF9013_1386"/>
<dbReference type="Proteomes" id="UP000005017">
    <property type="component" value="Unassembled WGS sequence"/>
</dbReference>
<proteinExistence type="inferred from homology"/>
<keyword evidence="4" id="KW-1185">Reference proteome</keyword>
<evidence type="ECO:0000256" key="1">
    <source>
        <dbReference type="ARBA" id="ARBA00008007"/>
    </source>
</evidence>
<dbReference type="CDD" id="cd06223">
    <property type="entry name" value="PRTases_typeI"/>
    <property type="match status" value="1"/>
</dbReference>
<evidence type="ECO:0000259" key="2">
    <source>
        <dbReference type="Pfam" id="PF00156"/>
    </source>
</evidence>
<gene>
    <name evidence="3" type="ORF">HMPREF9013_1386</name>
</gene>
<sequence>MRCLLCDRRKNASLWELFFSEDPLCLECRRGLSKKSIGFRFHGVWLRSDYVYDVAFSRLLKQFKEQKDEALKTVFLYGLKRKIWWRYRGYTIVFMPSRKQKIQERGFFPLREIFADIPLEQKELFQKNDAMDQKNLSVKQRLNVGKFISLIPDVSLPKRILLVDDTITTGATLEAALNLLQDKKVKIQIYCVSVNQSWLF</sequence>
<accession>D2MQ38</accession>
<dbReference type="InterPro" id="IPR029057">
    <property type="entry name" value="PRTase-like"/>
</dbReference>
<dbReference type="Pfam" id="PF00156">
    <property type="entry name" value="Pribosyltran"/>
    <property type="match status" value="1"/>
</dbReference>
<dbReference type="PANTHER" id="PTHR47505">
    <property type="entry name" value="DNA UTILIZATION PROTEIN YHGH"/>
    <property type="match status" value="1"/>
</dbReference>
<dbReference type="eggNOG" id="COG1040">
    <property type="taxonomic scope" value="Bacteria"/>
</dbReference>
<reference evidence="4" key="1">
    <citation type="submission" date="2009-12" db="EMBL/GenBank/DDBJ databases">
        <title>Sequence of Clostridiales genomosp. BVAB3 str. UPII9-5.</title>
        <authorList>
            <person name="Madupu R."/>
            <person name="Durkin A.S."/>
            <person name="Torralba M."/>
            <person name="Methe B."/>
            <person name="Sutton G.G."/>
            <person name="Strausberg R.L."/>
            <person name="Nelson K.E."/>
        </authorList>
    </citation>
    <scope>NUCLEOTIDE SEQUENCE [LARGE SCALE GENOMIC DNA]</scope>
    <source>
        <strain evidence="4">W1219</strain>
    </source>
</reference>
<name>D2MQ38_9FIRM</name>
<feature type="domain" description="Phosphoribosyltransferase" evidence="2">
    <location>
        <begin position="141"/>
        <end position="193"/>
    </location>
</feature>
<dbReference type="Gene3D" id="3.40.50.2020">
    <property type="match status" value="1"/>
</dbReference>
<dbReference type="SUPFAM" id="SSF53271">
    <property type="entry name" value="PRTase-like"/>
    <property type="match status" value="1"/>
</dbReference>
<protein>
    <recommendedName>
        <fullName evidence="2">Phosphoribosyltransferase domain-containing protein</fullName>
    </recommendedName>
</protein>
<organism evidence="3 4">
    <name type="scientific">Bulleidia extructa W1219</name>
    <dbReference type="NCBI Taxonomy" id="679192"/>
    <lineage>
        <taxon>Bacteria</taxon>
        <taxon>Bacillati</taxon>
        <taxon>Bacillota</taxon>
        <taxon>Erysipelotrichia</taxon>
        <taxon>Erysipelotrichales</taxon>
        <taxon>Erysipelotrichaceae</taxon>
        <taxon>Bulleidia</taxon>
    </lineage>
</organism>
<dbReference type="AlphaFoldDB" id="D2MQ38"/>
<dbReference type="InterPro" id="IPR000836">
    <property type="entry name" value="PRTase_dom"/>
</dbReference>
<comment type="similarity">
    <text evidence="1">Belongs to the ComF/GntX family.</text>
</comment>
<dbReference type="RefSeq" id="WP_006627501.1">
    <property type="nucleotide sequence ID" value="NZ_ADFR01000015.1"/>
</dbReference>